<feature type="transmembrane region" description="Helical" evidence="1">
    <location>
        <begin position="319"/>
        <end position="340"/>
    </location>
</feature>
<evidence type="ECO:0008006" key="4">
    <source>
        <dbReference type="Google" id="ProtNLM"/>
    </source>
</evidence>
<dbReference type="Proteomes" id="UP000322887">
    <property type="component" value="Chromosome"/>
</dbReference>
<evidence type="ECO:0000313" key="3">
    <source>
        <dbReference type="Proteomes" id="UP000322887"/>
    </source>
</evidence>
<gene>
    <name evidence="2" type="ORF">GmarT_59820</name>
</gene>
<dbReference type="RefSeq" id="WP_002645019.1">
    <property type="nucleotide sequence ID" value="NZ_CP042910.1"/>
</dbReference>
<keyword evidence="1" id="KW-0472">Membrane</keyword>
<evidence type="ECO:0000256" key="1">
    <source>
        <dbReference type="SAM" id="Phobius"/>
    </source>
</evidence>
<accession>A0ABX5YWT1</accession>
<dbReference type="EMBL" id="CP042910">
    <property type="protein sequence ID" value="QEG20073.1"/>
    <property type="molecule type" value="Genomic_DNA"/>
</dbReference>
<reference evidence="2 3" key="1">
    <citation type="submission" date="2019-08" db="EMBL/GenBank/DDBJ databases">
        <title>Deep-cultivation of Planctomycetes and their phenomic and genomic characterization uncovers novel biology.</title>
        <authorList>
            <person name="Wiegand S."/>
            <person name="Jogler M."/>
            <person name="Boedeker C."/>
            <person name="Pinto D."/>
            <person name="Vollmers J."/>
            <person name="Rivas-Marin E."/>
            <person name="Kohn T."/>
            <person name="Peeters S.H."/>
            <person name="Heuer A."/>
            <person name="Rast P."/>
            <person name="Oberbeckmann S."/>
            <person name="Bunk B."/>
            <person name="Jeske O."/>
            <person name="Meyerdierks A."/>
            <person name="Storesund J.E."/>
            <person name="Kallscheuer N."/>
            <person name="Luecker S."/>
            <person name="Lage O.M."/>
            <person name="Pohl T."/>
            <person name="Merkel B.J."/>
            <person name="Hornburger P."/>
            <person name="Mueller R.-W."/>
            <person name="Bruemmer F."/>
            <person name="Labrenz M."/>
            <person name="Spormann A.M."/>
            <person name="Op den Camp H."/>
            <person name="Overmann J."/>
            <person name="Amann R."/>
            <person name="Jetten M.S.M."/>
            <person name="Mascher T."/>
            <person name="Medema M.H."/>
            <person name="Devos D.P."/>
            <person name="Kaster A.-K."/>
            <person name="Ovreas L."/>
            <person name="Rohde M."/>
            <person name="Galperin M.Y."/>
            <person name="Jogler C."/>
        </authorList>
    </citation>
    <scope>NUCLEOTIDE SEQUENCE [LARGE SCALE GENOMIC DNA]</scope>
    <source>
        <strain evidence="2 3">DSM 8797</strain>
    </source>
</reference>
<sequence length="357" mass="40528">MPFSIAFSALMFFLIAVLPVINVPGTASGQTNNTAMPTDRFLSEYKAAITRQKQSVQNVQCHAECHYEYHNYINGVSKDYFLTSHLMVKEDSNVIIEQYATNTPYEGTERDLVLCTTPQYAFSLSRVESDKPYLLKLISHDSTQIEGMQPTDKLDMFLAGGNLLFFNPFRLPLDTPRFKIVQLEQFLPVEKGSSELIALDFILNDDAALFKEGHILFAPDLNWAVLEYEYRTNPADSDHTLYTGRNTFTPLQNNGIPMLITGEHSVVHTIKNQKQSDWNYSVRLTDFSFGTVDDSVFRLSNYGLPDTPLTAPRPATNNLMQWFLIGNGILLALIVLWVGLQRFRSRRFLEGQSADVR</sequence>
<evidence type="ECO:0000313" key="2">
    <source>
        <dbReference type="EMBL" id="QEG20073.1"/>
    </source>
</evidence>
<protein>
    <recommendedName>
        <fullName evidence="4">DUF4857 domain-containing protein</fullName>
    </recommendedName>
</protein>
<organism evidence="2 3">
    <name type="scientific">Gimesia maris</name>
    <dbReference type="NCBI Taxonomy" id="122"/>
    <lineage>
        <taxon>Bacteria</taxon>
        <taxon>Pseudomonadati</taxon>
        <taxon>Planctomycetota</taxon>
        <taxon>Planctomycetia</taxon>
        <taxon>Planctomycetales</taxon>
        <taxon>Planctomycetaceae</taxon>
        <taxon>Gimesia</taxon>
    </lineage>
</organism>
<keyword evidence="3" id="KW-1185">Reference proteome</keyword>
<dbReference type="GeneID" id="98650390"/>
<keyword evidence="1" id="KW-0812">Transmembrane</keyword>
<keyword evidence="1" id="KW-1133">Transmembrane helix</keyword>
<proteinExistence type="predicted"/>
<name>A0ABX5YWT1_9PLAN</name>